<dbReference type="OrthoDB" id="9797989at2"/>
<accession>D2MNL5</accession>
<dbReference type="Gene3D" id="3.40.630.30">
    <property type="match status" value="1"/>
</dbReference>
<protein>
    <submittedName>
        <fullName evidence="2">Acetyltransferase, GNAT family</fullName>
    </submittedName>
</protein>
<evidence type="ECO:0000259" key="1">
    <source>
        <dbReference type="PROSITE" id="PS51186"/>
    </source>
</evidence>
<dbReference type="PROSITE" id="PS51186">
    <property type="entry name" value="GNAT"/>
    <property type="match status" value="1"/>
</dbReference>
<dbReference type="SUPFAM" id="SSF55729">
    <property type="entry name" value="Acyl-CoA N-acyltransferases (Nat)"/>
    <property type="match status" value="1"/>
</dbReference>
<proteinExistence type="predicted"/>
<name>D2MNL5_9FIRM</name>
<dbReference type="Pfam" id="PF13302">
    <property type="entry name" value="Acetyltransf_3"/>
    <property type="match status" value="1"/>
</dbReference>
<gene>
    <name evidence="2" type="ORF">HMPREF9013_0240</name>
</gene>
<evidence type="ECO:0000313" key="3">
    <source>
        <dbReference type="Proteomes" id="UP000005017"/>
    </source>
</evidence>
<organism evidence="2 3">
    <name type="scientific">Bulleidia extructa W1219</name>
    <dbReference type="NCBI Taxonomy" id="679192"/>
    <lineage>
        <taxon>Bacteria</taxon>
        <taxon>Bacillati</taxon>
        <taxon>Bacillota</taxon>
        <taxon>Erysipelotrichia</taxon>
        <taxon>Erysipelotrichales</taxon>
        <taxon>Erysipelotrichaceae</taxon>
        <taxon>Bulleidia</taxon>
    </lineage>
</organism>
<keyword evidence="3" id="KW-1185">Reference proteome</keyword>
<dbReference type="AlphaFoldDB" id="D2MNL5"/>
<reference evidence="3" key="1">
    <citation type="submission" date="2009-12" db="EMBL/GenBank/DDBJ databases">
        <title>Sequence of Clostridiales genomosp. BVAB3 str. UPII9-5.</title>
        <authorList>
            <person name="Madupu R."/>
            <person name="Durkin A.S."/>
            <person name="Torralba M."/>
            <person name="Methe B."/>
            <person name="Sutton G.G."/>
            <person name="Strausberg R.L."/>
            <person name="Nelson K.E."/>
        </authorList>
    </citation>
    <scope>NUCLEOTIDE SEQUENCE [LARGE SCALE GENOMIC DNA]</scope>
    <source>
        <strain evidence="3">W1219</strain>
    </source>
</reference>
<sequence length="177" mass="20890">MNIQLIKLDKQYQKQLEDMLQEWREDIEKNHTNHSPWAIFRNDDHDFDYYVEHLDYKEGEKENRVPTTTFFCLDLERNILVGAVNIRHYLNEELLKTSGHIGDGIRPSERRKGYATAMIGLALQECRKLGIERVLMCCRKDNIGSAKSIVKNGGVLENEIVVDDHLEQRYWIDLKER</sequence>
<comment type="caution">
    <text evidence="2">The sequence shown here is derived from an EMBL/GenBank/DDBJ whole genome shotgun (WGS) entry which is preliminary data.</text>
</comment>
<dbReference type="STRING" id="679192.HMPREF9013_0240"/>
<dbReference type="RefSeq" id="WP_006626986.1">
    <property type="nucleotide sequence ID" value="NZ_ADFR01000003.1"/>
</dbReference>
<dbReference type="EMBL" id="ADFR01000003">
    <property type="protein sequence ID" value="EFC06037.1"/>
    <property type="molecule type" value="Genomic_DNA"/>
</dbReference>
<dbReference type="Proteomes" id="UP000005017">
    <property type="component" value="Unassembled WGS sequence"/>
</dbReference>
<evidence type="ECO:0000313" key="2">
    <source>
        <dbReference type="EMBL" id="EFC06037.1"/>
    </source>
</evidence>
<dbReference type="GO" id="GO:0016747">
    <property type="term" value="F:acyltransferase activity, transferring groups other than amino-acyl groups"/>
    <property type="evidence" value="ECO:0007669"/>
    <property type="project" value="InterPro"/>
</dbReference>
<dbReference type="InterPro" id="IPR000182">
    <property type="entry name" value="GNAT_dom"/>
</dbReference>
<dbReference type="CDD" id="cd04301">
    <property type="entry name" value="NAT_SF"/>
    <property type="match status" value="1"/>
</dbReference>
<feature type="domain" description="N-acetyltransferase" evidence="1">
    <location>
        <begin position="14"/>
        <end position="175"/>
    </location>
</feature>
<dbReference type="PANTHER" id="PTHR39173:SF1">
    <property type="entry name" value="ACETYLTRANSFERASE"/>
    <property type="match status" value="1"/>
</dbReference>
<keyword evidence="2" id="KW-0808">Transferase</keyword>
<dbReference type="InterPro" id="IPR016181">
    <property type="entry name" value="Acyl_CoA_acyltransferase"/>
</dbReference>
<dbReference type="PANTHER" id="PTHR39173">
    <property type="entry name" value="ACETYLTRANSFERASE"/>
    <property type="match status" value="1"/>
</dbReference>
<dbReference type="eggNOG" id="COG3981">
    <property type="taxonomic scope" value="Bacteria"/>
</dbReference>